<comment type="caution">
    <text evidence="1">The sequence shown here is derived from an EMBL/GenBank/DDBJ whole genome shotgun (WGS) entry which is preliminary data.</text>
</comment>
<gene>
    <name evidence="1" type="ORF">NHX12_010856</name>
</gene>
<organism evidence="1 2">
    <name type="scientific">Muraenolepis orangiensis</name>
    <name type="common">Patagonian moray cod</name>
    <dbReference type="NCBI Taxonomy" id="630683"/>
    <lineage>
        <taxon>Eukaryota</taxon>
        <taxon>Metazoa</taxon>
        <taxon>Chordata</taxon>
        <taxon>Craniata</taxon>
        <taxon>Vertebrata</taxon>
        <taxon>Euteleostomi</taxon>
        <taxon>Actinopterygii</taxon>
        <taxon>Neopterygii</taxon>
        <taxon>Teleostei</taxon>
        <taxon>Neoteleostei</taxon>
        <taxon>Acanthomorphata</taxon>
        <taxon>Zeiogadaria</taxon>
        <taxon>Gadariae</taxon>
        <taxon>Gadiformes</taxon>
        <taxon>Muraenolepidoidei</taxon>
        <taxon>Muraenolepididae</taxon>
        <taxon>Muraenolepis</taxon>
    </lineage>
</organism>
<accession>A0A9Q0DF07</accession>
<sequence>MLAASGWRPSGQWRNAIGPLPDWHVAPATETNGKRKQFAVCLPPAAVEDDVSMFCWQPPGTLHRELDFATYPPTNYGGLVPRQALEQLWWRLALEPHTGISLNAEPTEQEHRQTALDREFWEI</sequence>
<keyword evidence="2" id="KW-1185">Reference proteome</keyword>
<dbReference type="EMBL" id="JANIIK010000116">
    <property type="protein sequence ID" value="KAJ3587258.1"/>
    <property type="molecule type" value="Genomic_DNA"/>
</dbReference>
<evidence type="ECO:0000313" key="1">
    <source>
        <dbReference type="EMBL" id="KAJ3587258.1"/>
    </source>
</evidence>
<evidence type="ECO:0000313" key="2">
    <source>
        <dbReference type="Proteomes" id="UP001148018"/>
    </source>
</evidence>
<protein>
    <submittedName>
        <fullName evidence="1">Uncharacterized protein</fullName>
    </submittedName>
</protein>
<dbReference type="AlphaFoldDB" id="A0A9Q0DF07"/>
<dbReference type="Proteomes" id="UP001148018">
    <property type="component" value="Unassembled WGS sequence"/>
</dbReference>
<name>A0A9Q0DF07_9TELE</name>
<proteinExistence type="predicted"/>
<reference evidence="1" key="1">
    <citation type="submission" date="2022-07" db="EMBL/GenBank/DDBJ databases">
        <title>Chromosome-level genome of Muraenolepis orangiensis.</title>
        <authorList>
            <person name="Kim J."/>
        </authorList>
    </citation>
    <scope>NUCLEOTIDE SEQUENCE</scope>
    <source>
        <strain evidence="1">KU_S4_2022</strain>
        <tissue evidence="1">Muscle</tissue>
    </source>
</reference>